<evidence type="ECO:0000256" key="6">
    <source>
        <dbReference type="ARBA" id="ARBA00022989"/>
    </source>
</evidence>
<dbReference type="GO" id="GO:0005549">
    <property type="term" value="F:odorant binding"/>
    <property type="evidence" value="ECO:0007669"/>
    <property type="project" value="InterPro"/>
</dbReference>
<keyword evidence="3 10" id="KW-0716">Sensory transduction</keyword>
<keyword evidence="8 10" id="KW-0675">Receptor</keyword>
<keyword evidence="9 10" id="KW-0807">Transducer</keyword>
<evidence type="ECO:0000256" key="8">
    <source>
        <dbReference type="ARBA" id="ARBA00023170"/>
    </source>
</evidence>
<keyword evidence="6 10" id="KW-1133">Transmembrane helix</keyword>
<comment type="similarity">
    <text evidence="10">Belongs to the insect chemoreceptor superfamily. Heteromeric odorant receptor channel (TC 1.A.69) family.</text>
</comment>
<feature type="transmembrane region" description="Helical" evidence="10">
    <location>
        <begin position="421"/>
        <end position="443"/>
    </location>
</feature>
<feature type="transmembrane region" description="Helical" evidence="10">
    <location>
        <begin position="64"/>
        <end position="84"/>
    </location>
</feature>
<dbReference type="GO" id="GO:0007165">
    <property type="term" value="P:signal transduction"/>
    <property type="evidence" value="ECO:0007669"/>
    <property type="project" value="UniProtKB-KW"/>
</dbReference>
<feature type="transmembrane region" description="Helical" evidence="10">
    <location>
        <begin position="90"/>
        <end position="111"/>
    </location>
</feature>
<feature type="transmembrane region" description="Helical" evidence="10">
    <location>
        <begin position="226"/>
        <end position="245"/>
    </location>
</feature>
<gene>
    <name evidence="11" type="ORF">MEUPH1_LOCUS1606</name>
</gene>
<dbReference type="EMBL" id="CARXXK010000001">
    <property type="protein sequence ID" value="CAI6344477.1"/>
    <property type="molecule type" value="Genomic_DNA"/>
</dbReference>
<feature type="transmembrane region" description="Helical" evidence="10">
    <location>
        <begin position="316"/>
        <end position="341"/>
    </location>
</feature>
<keyword evidence="12" id="KW-1185">Reference proteome</keyword>
<evidence type="ECO:0000313" key="11">
    <source>
        <dbReference type="EMBL" id="CAI6344477.1"/>
    </source>
</evidence>
<organism evidence="11 12">
    <name type="scientific">Macrosiphum euphorbiae</name>
    <name type="common">potato aphid</name>
    <dbReference type="NCBI Taxonomy" id="13131"/>
    <lineage>
        <taxon>Eukaryota</taxon>
        <taxon>Metazoa</taxon>
        <taxon>Ecdysozoa</taxon>
        <taxon>Arthropoda</taxon>
        <taxon>Hexapoda</taxon>
        <taxon>Insecta</taxon>
        <taxon>Pterygota</taxon>
        <taxon>Neoptera</taxon>
        <taxon>Paraneoptera</taxon>
        <taxon>Hemiptera</taxon>
        <taxon>Sternorrhyncha</taxon>
        <taxon>Aphidomorpha</taxon>
        <taxon>Aphidoidea</taxon>
        <taxon>Aphididae</taxon>
        <taxon>Macrosiphini</taxon>
        <taxon>Macrosiphum</taxon>
    </lineage>
</organism>
<keyword evidence="2" id="KW-1003">Cell membrane</keyword>
<dbReference type="Pfam" id="PF02949">
    <property type="entry name" value="7tm_6"/>
    <property type="match status" value="1"/>
</dbReference>
<feature type="transmembrane region" description="Helical" evidence="10">
    <location>
        <begin position="353"/>
        <end position="374"/>
    </location>
</feature>
<keyword evidence="4 10" id="KW-0812">Transmembrane</keyword>
<name>A0AAV0VNK7_9HEMI</name>
<sequence length="448" mass="50639">MNDVDIQAAQATTTTPLPGAMPVSANECGDDETAVDLTLFKVIGLQRLLDPGSKGRRLRAMYKWIACLTLTIQLMQVVGLYTSVNDVQRFASLAVLAFNEITCSFKGILLVTNADRMRAVLDVAMYRYTTCGYRQPANMRLTSATVSTLLRTFTMIAYFMLVTWIVIPLFTGVDYVQIEHSDGTAGAYRKTIDNIWLPGMSETVYNWPPVWATIYATEVVMLTVDAVIWVMFDCYLITVCFVLNAQFRTLAAGYETIGRQRLNLRRGVDSLKSMGGKSDDGDIDSLDYYEELIVHIKDNQNIIKKYDEFLEIVRPLVITQVVSSSISIVGLVFLIELLYVMGEPITFGPVLRLIFGLIYVIIQFYIYCYSLNYIEIAKCKLNFGLYSSNWTEMDLKFKKTLFLAMSMNSAHMKVMKLSPKYIINLEMFAAVMKMSYSVVSVIVNSIEK</sequence>
<evidence type="ECO:0000256" key="7">
    <source>
        <dbReference type="ARBA" id="ARBA00023136"/>
    </source>
</evidence>
<dbReference type="PANTHER" id="PTHR21137">
    <property type="entry name" value="ODORANT RECEPTOR"/>
    <property type="match status" value="1"/>
</dbReference>
<dbReference type="PANTHER" id="PTHR21137:SF35">
    <property type="entry name" value="ODORANT RECEPTOR 19A-RELATED"/>
    <property type="match status" value="1"/>
</dbReference>
<keyword evidence="5 10" id="KW-0552">Olfaction</keyword>
<protein>
    <recommendedName>
        <fullName evidence="10">Odorant receptor</fullName>
    </recommendedName>
</protein>
<reference evidence="11 12" key="1">
    <citation type="submission" date="2023-01" db="EMBL/GenBank/DDBJ databases">
        <authorList>
            <person name="Whitehead M."/>
        </authorList>
    </citation>
    <scope>NUCLEOTIDE SEQUENCE [LARGE SCALE GENOMIC DNA]</scope>
</reference>
<dbReference type="AlphaFoldDB" id="A0AAV0VNK7"/>
<evidence type="ECO:0000256" key="10">
    <source>
        <dbReference type="RuleBase" id="RU351113"/>
    </source>
</evidence>
<proteinExistence type="inferred from homology"/>
<evidence type="ECO:0000256" key="4">
    <source>
        <dbReference type="ARBA" id="ARBA00022692"/>
    </source>
</evidence>
<comment type="caution">
    <text evidence="11">The sequence shown here is derived from an EMBL/GenBank/DDBJ whole genome shotgun (WGS) entry which is preliminary data.</text>
</comment>
<comment type="subcellular location">
    <subcellularLocation>
        <location evidence="1 10">Cell membrane</location>
        <topology evidence="1 10">Multi-pass membrane protein</topology>
    </subcellularLocation>
</comment>
<dbReference type="Proteomes" id="UP001160148">
    <property type="component" value="Unassembled WGS sequence"/>
</dbReference>
<evidence type="ECO:0000256" key="5">
    <source>
        <dbReference type="ARBA" id="ARBA00022725"/>
    </source>
</evidence>
<dbReference type="GO" id="GO:0005886">
    <property type="term" value="C:plasma membrane"/>
    <property type="evidence" value="ECO:0007669"/>
    <property type="project" value="UniProtKB-SubCell"/>
</dbReference>
<evidence type="ECO:0000256" key="1">
    <source>
        <dbReference type="ARBA" id="ARBA00004651"/>
    </source>
</evidence>
<evidence type="ECO:0000256" key="9">
    <source>
        <dbReference type="ARBA" id="ARBA00023224"/>
    </source>
</evidence>
<dbReference type="InterPro" id="IPR004117">
    <property type="entry name" value="7tm6_olfct_rcpt"/>
</dbReference>
<keyword evidence="7 10" id="KW-0472">Membrane</keyword>
<evidence type="ECO:0000256" key="3">
    <source>
        <dbReference type="ARBA" id="ARBA00022606"/>
    </source>
</evidence>
<evidence type="ECO:0000256" key="2">
    <source>
        <dbReference type="ARBA" id="ARBA00022475"/>
    </source>
</evidence>
<feature type="transmembrane region" description="Helical" evidence="10">
    <location>
        <begin position="149"/>
        <end position="170"/>
    </location>
</feature>
<accession>A0AAV0VNK7</accession>
<dbReference type="GO" id="GO:0004984">
    <property type="term" value="F:olfactory receptor activity"/>
    <property type="evidence" value="ECO:0007669"/>
    <property type="project" value="InterPro"/>
</dbReference>
<evidence type="ECO:0000313" key="12">
    <source>
        <dbReference type="Proteomes" id="UP001160148"/>
    </source>
</evidence>